<dbReference type="Gene3D" id="2.60.120.10">
    <property type="entry name" value="Jelly Rolls"/>
    <property type="match status" value="1"/>
</dbReference>
<reference evidence="1" key="1">
    <citation type="journal article" date="2020" name="Fungal Divers.">
        <title>Resolving the Mortierellaceae phylogeny through synthesis of multi-gene phylogenetics and phylogenomics.</title>
        <authorList>
            <person name="Vandepol N."/>
            <person name="Liber J."/>
            <person name="Desiro A."/>
            <person name="Na H."/>
            <person name="Kennedy M."/>
            <person name="Barry K."/>
            <person name="Grigoriev I.V."/>
            <person name="Miller A.N."/>
            <person name="O'Donnell K."/>
            <person name="Stajich J.E."/>
            <person name="Bonito G."/>
        </authorList>
    </citation>
    <scope>NUCLEOTIDE SEQUENCE</scope>
    <source>
        <strain evidence="1">CK1249</strain>
    </source>
</reference>
<accession>A0A9P6J363</accession>
<organism evidence="1 2">
    <name type="scientific">Mortierella alpina</name>
    <name type="common">Oleaginous fungus</name>
    <name type="synonym">Mortierella renispora</name>
    <dbReference type="NCBI Taxonomy" id="64518"/>
    <lineage>
        <taxon>Eukaryota</taxon>
        <taxon>Fungi</taxon>
        <taxon>Fungi incertae sedis</taxon>
        <taxon>Mucoromycota</taxon>
        <taxon>Mortierellomycotina</taxon>
        <taxon>Mortierellomycetes</taxon>
        <taxon>Mortierellales</taxon>
        <taxon>Mortierellaceae</taxon>
        <taxon>Mortierella</taxon>
    </lineage>
</organism>
<protein>
    <recommendedName>
        <fullName evidence="3">Cysteine dioxygenase</fullName>
    </recommendedName>
</protein>
<dbReference type="Proteomes" id="UP000738359">
    <property type="component" value="Unassembled WGS sequence"/>
</dbReference>
<dbReference type="OrthoDB" id="543511at2759"/>
<gene>
    <name evidence="1" type="ORF">BGZ70_009589</name>
</gene>
<evidence type="ECO:0000313" key="1">
    <source>
        <dbReference type="EMBL" id="KAF9957236.1"/>
    </source>
</evidence>
<dbReference type="AlphaFoldDB" id="A0A9P6J363"/>
<keyword evidence="2" id="KW-1185">Reference proteome</keyword>
<dbReference type="SUPFAM" id="SSF51182">
    <property type="entry name" value="RmlC-like cupins"/>
    <property type="match status" value="1"/>
</dbReference>
<dbReference type="InterPro" id="IPR011051">
    <property type="entry name" value="RmlC_Cupin_sf"/>
</dbReference>
<evidence type="ECO:0000313" key="2">
    <source>
        <dbReference type="Proteomes" id="UP000738359"/>
    </source>
</evidence>
<dbReference type="InterPro" id="IPR014710">
    <property type="entry name" value="RmlC-like_jellyroll"/>
</dbReference>
<evidence type="ECO:0008006" key="3">
    <source>
        <dbReference type="Google" id="ProtNLM"/>
    </source>
</evidence>
<comment type="caution">
    <text evidence="1">The sequence shown here is derived from an EMBL/GenBank/DDBJ whole genome shotgun (WGS) entry which is preliminary data.</text>
</comment>
<proteinExistence type="predicted"/>
<name>A0A9P6J363_MORAP</name>
<dbReference type="EMBL" id="JAAAHY010000791">
    <property type="protein sequence ID" value="KAF9957236.1"/>
    <property type="molecule type" value="Genomic_DNA"/>
</dbReference>
<sequence>MTLTPKTRAPLQVLFPANGTVHTPANTAPGTGWPVTFTDYKFPVSGQGTISFTFKTDKPFRIVLASEKDLDGTQLVLEVNLDKTTVRKNNGTDPADVIAGTTEEKARLDVGCEIPYWVSLDYLNARLRFGKGEMLPQLVVFEAPLNVGTDKGAAFNYKTLRYIGLATMADTPLPTVVDHLLWPMPVVLTPPPVLVPSDRLTLEMIARNEATVVTSLPDACQVLYGTVAGPDIKLDTPDFRDFSAAINYSIITPGCMCYEKLKKKATEFGKPDPLATYLRITMGPNQGDSPGSPFVLEIWPGQHYSPIHDHGEACAVIKVLHGDIWVELFPELNPKITKYFTEAVFHAGEVTYLTPEYYQVHKLVNRNQPGNMTATIQCYRYPNDSTKHWEYFDYLDGNDIKKFVPDSDWEYLDFRDKIRAEWAKAGNLVDTNRFTKNFPVEE</sequence>